<accession>A0A0E3BCS2</accession>
<comment type="caution">
    <text evidence="1">The sequence shown here is derived from an EMBL/GenBank/DDBJ whole genome shotgun (WGS) entry which is preliminary data.</text>
</comment>
<evidence type="ECO:0000313" key="1">
    <source>
        <dbReference type="EMBL" id="KGG82293.1"/>
    </source>
</evidence>
<dbReference type="Proteomes" id="UP000029567">
    <property type="component" value="Unassembled WGS sequence"/>
</dbReference>
<sequence>MDQGKVIKVIGIKSHPTNFGRLCTKDSSSSQALREVEAERHFVEDVWDVPRHRFGFQRACDGKCWMTSSERRSLSPPPILAPCRCAHHFFIKASFVQHGLGQQPLDTGVFKL</sequence>
<proteinExistence type="predicted"/>
<evidence type="ECO:0000313" key="2">
    <source>
        <dbReference type="Proteomes" id="UP000029567"/>
    </source>
</evidence>
<dbReference type="AlphaFoldDB" id="A0A0E3BCS2"/>
<reference evidence="1 2" key="1">
    <citation type="submission" date="2013-09" db="EMBL/GenBank/DDBJ databases">
        <title>High correlation between genotypes and phenotypes of environmental bacteria Comamonas testosteroni strains.</title>
        <authorList>
            <person name="Liu L."/>
            <person name="Zhu W."/>
            <person name="Xia X."/>
            <person name="Xu B."/>
            <person name="Luo M."/>
            <person name="Wang G."/>
        </authorList>
    </citation>
    <scope>NUCLEOTIDE SEQUENCE [LARGE SCALE GENOMIC DNA]</scope>
    <source>
        <strain evidence="1 2">JL14</strain>
    </source>
</reference>
<dbReference type="EMBL" id="AWTN01000159">
    <property type="protein sequence ID" value="KGG82293.1"/>
    <property type="molecule type" value="Genomic_DNA"/>
</dbReference>
<gene>
    <name evidence="1" type="ORF">P245_27610</name>
</gene>
<name>A0A0E3BCS2_9BURK</name>
<organism evidence="1 2">
    <name type="scientific">Comamonas thiooxydans</name>
    <dbReference type="NCBI Taxonomy" id="363952"/>
    <lineage>
        <taxon>Bacteria</taxon>
        <taxon>Pseudomonadati</taxon>
        <taxon>Pseudomonadota</taxon>
        <taxon>Betaproteobacteria</taxon>
        <taxon>Burkholderiales</taxon>
        <taxon>Comamonadaceae</taxon>
        <taxon>Comamonas</taxon>
    </lineage>
</organism>
<protein>
    <submittedName>
        <fullName evidence="1">Uncharacterized protein</fullName>
    </submittedName>
</protein>